<reference evidence="1 2" key="1">
    <citation type="submission" date="2019-05" db="EMBL/GenBank/DDBJ databases">
        <title>Mikania micrantha, genome provides insights into the molecular mechanism of rapid growth.</title>
        <authorList>
            <person name="Liu B."/>
        </authorList>
    </citation>
    <scope>NUCLEOTIDE SEQUENCE [LARGE SCALE GENOMIC DNA]</scope>
    <source>
        <strain evidence="1">NLD-2019</strain>
        <tissue evidence="1">Leaf</tissue>
    </source>
</reference>
<gene>
    <name evidence="1" type="ORF">E3N88_08868</name>
</gene>
<dbReference type="Proteomes" id="UP000326396">
    <property type="component" value="Linkage Group LG12"/>
</dbReference>
<accession>A0A5N6PI23</accession>
<dbReference type="AlphaFoldDB" id="A0A5N6PI23"/>
<protein>
    <submittedName>
        <fullName evidence="1">Uncharacterized protein</fullName>
    </submittedName>
</protein>
<evidence type="ECO:0000313" key="1">
    <source>
        <dbReference type="EMBL" id="KAD6454162.1"/>
    </source>
</evidence>
<comment type="caution">
    <text evidence="1">The sequence shown here is derived from an EMBL/GenBank/DDBJ whole genome shotgun (WGS) entry which is preliminary data.</text>
</comment>
<keyword evidence="2" id="KW-1185">Reference proteome</keyword>
<proteinExistence type="predicted"/>
<name>A0A5N6PI23_9ASTR</name>
<sequence length="213" mass="22380">MPWEAGYLASMACSDVVVDSCLGQAAWQEGFGSCNLAQVVRQQGLAACNLARWPVLVPAMRSSWLHQVIAGHHPSHSKVAAGHHPSQAAAGRIIGHSRGCGMGCRVFGSCSVARGLWELKLGPSGQAVGGYVIMYVVVDWCLGRAAWQEGCESCNLARVVRQQGLAACNLARLPVVVPAMRLHQAIAGHHPSDSKVAAGAVAWPLGCSRRAGV</sequence>
<evidence type="ECO:0000313" key="2">
    <source>
        <dbReference type="Proteomes" id="UP000326396"/>
    </source>
</evidence>
<organism evidence="1 2">
    <name type="scientific">Mikania micrantha</name>
    <name type="common">bitter vine</name>
    <dbReference type="NCBI Taxonomy" id="192012"/>
    <lineage>
        <taxon>Eukaryota</taxon>
        <taxon>Viridiplantae</taxon>
        <taxon>Streptophyta</taxon>
        <taxon>Embryophyta</taxon>
        <taxon>Tracheophyta</taxon>
        <taxon>Spermatophyta</taxon>
        <taxon>Magnoliopsida</taxon>
        <taxon>eudicotyledons</taxon>
        <taxon>Gunneridae</taxon>
        <taxon>Pentapetalae</taxon>
        <taxon>asterids</taxon>
        <taxon>campanulids</taxon>
        <taxon>Asterales</taxon>
        <taxon>Asteraceae</taxon>
        <taxon>Asteroideae</taxon>
        <taxon>Heliantheae alliance</taxon>
        <taxon>Eupatorieae</taxon>
        <taxon>Mikania</taxon>
    </lineage>
</organism>
<dbReference type="EMBL" id="SZYD01000004">
    <property type="protein sequence ID" value="KAD6454162.1"/>
    <property type="molecule type" value="Genomic_DNA"/>
</dbReference>